<feature type="domain" description="GH18" evidence="2">
    <location>
        <begin position="45"/>
        <end position="356"/>
    </location>
</feature>
<keyword evidence="3" id="KW-0378">Hydrolase</keyword>
<dbReference type="InterPro" id="IPR017853">
    <property type="entry name" value="GH"/>
</dbReference>
<dbReference type="PANTHER" id="PTHR46066:SF2">
    <property type="entry name" value="CHITINASE DOMAIN-CONTAINING PROTEIN 1"/>
    <property type="match status" value="1"/>
</dbReference>
<dbReference type="RefSeq" id="WP_386739876.1">
    <property type="nucleotide sequence ID" value="NZ_JBHSMG010000002.1"/>
</dbReference>
<feature type="chain" id="PRO_5045142201" evidence="1">
    <location>
        <begin position="22"/>
        <end position="356"/>
    </location>
</feature>
<keyword evidence="1" id="KW-0732">Signal</keyword>
<gene>
    <name evidence="3" type="ORF">ACFPJ4_07980</name>
</gene>
<proteinExistence type="predicted"/>
<dbReference type="PANTHER" id="PTHR46066">
    <property type="entry name" value="CHITINASE DOMAIN-CONTAINING PROTEIN 1 FAMILY MEMBER"/>
    <property type="match status" value="1"/>
</dbReference>
<feature type="signal peptide" evidence="1">
    <location>
        <begin position="1"/>
        <end position="21"/>
    </location>
</feature>
<evidence type="ECO:0000259" key="2">
    <source>
        <dbReference type="PROSITE" id="PS51910"/>
    </source>
</evidence>
<dbReference type="Proteomes" id="UP001596039">
    <property type="component" value="Unassembled WGS sequence"/>
</dbReference>
<keyword evidence="4" id="KW-1185">Reference proteome</keyword>
<evidence type="ECO:0000313" key="3">
    <source>
        <dbReference type="EMBL" id="MFC5502175.1"/>
    </source>
</evidence>
<evidence type="ECO:0000313" key="4">
    <source>
        <dbReference type="Proteomes" id="UP001596039"/>
    </source>
</evidence>
<organism evidence="3 4">
    <name type="scientific">Lysinimonas soli</name>
    <dbReference type="NCBI Taxonomy" id="1074233"/>
    <lineage>
        <taxon>Bacteria</taxon>
        <taxon>Bacillati</taxon>
        <taxon>Actinomycetota</taxon>
        <taxon>Actinomycetes</taxon>
        <taxon>Micrococcales</taxon>
        <taxon>Microbacteriaceae</taxon>
        <taxon>Lysinimonas</taxon>
    </lineage>
</organism>
<dbReference type="InterPro" id="IPR001223">
    <property type="entry name" value="Glyco_hydro18_cat"/>
</dbReference>
<protein>
    <submittedName>
        <fullName evidence="3">Glycosyl hydrolase family 18 protein</fullName>
    </submittedName>
</protein>
<dbReference type="PROSITE" id="PS51910">
    <property type="entry name" value="GH18_2"/>
    <property type="match status" value="1"/>
</dbReference>
<name>A0ABW0NNR4_9MICO</name>
<dbReference type="EMBL" id="JBHSMG010000002">
    <property type="protein sequence ID" value="MFC5502175.1"/>
    <property type="molecule type" value="Genomic_DNA"/>
</dbReference>
<dbReference type="Gene3D" id="3.20.20.80">
    <property type="entry name" value="Glycosidases"/>
    <property type="match status" value="1"/>
</dbReference>
<dbReference type="InterPro" id="IPR011583">
    <property type="entry name" value="Chitinase_II/V-like_cat"/>
</dbReference>
<dbReference type="SUPFAM" id="SSF51445">
    <property type="entry name" value="(Trans)glycosidases"/>
    <property type="match status" value="1"/>
</dbReference>
<comment type="caution">
    <text evidence="3">The sequence shown here is derived from an EMBL/GenBank/DDBJ whole genome shotgun (WGS) entry which is preliminary data.</text>
</comment>
<dbReference type="PROSITE" id="PS51257">
    <property type="entry name" value="PROKAR_LIPOPROTEIN"/>
    <property type="match status" value="1"/>
</dbReference>
<dbReference type="Pfam" id="PF00704">
    <property type="entry name" value="Glyco_hydro_18"/>
    <property type="match status" value="1"/>
</dbReference>
<evidence type="ECO:0000256" key="1">
    <source>
        <dbReference type="SAM" id="SignalP"/>
    </source>
</evidence>
<dbReference type="GO" id="GO:0016787">
    <property type="term" value="F:hydrolase activity"/>
    <property type="evidence" value="ECO:0007669"/>
    <property type="project" value="UniProtKB-KW"/>
</dbReference>
<dbReference type="SMART" id="SM00636">
    <property type="entry name" value="Glyco_18"/>
    <property type="match status" value="1"/>
</dbReference>
<reference evidence="4" key="1">
    <citation type="journal article" date="2019" name="Int. J. Syst. Evol. Microbiol.">
        <title>The Global Catalogue of Microorganisms (GCM) 10K type strain sequencing project: providing services to taxonomists for standard genome sequencing and annotation.</title>
        <authorList>
            <consortium name="The Broad Institute Genomics Platform"/>
            <consortium name="The Broad Institute Genome Sequencing Center for Infectious Disease"/>
            <person name="Wu L."/>
            <person name="Ma J."/>
        </authorList>
    </citation>
    <scope>NUCLEOTIDE SEQUENCE [LARGE SCALE GENOMIC DNA]</scope>
    <source>
        <strain evidence="4">CGMCC 4.6997</strain>
    </source>
</reference>
<dbReference type="Gene3D" id="3.10.50.10">
    <property type="match status" value="1"/>
</dbReference>
<sequence length="356" mass="36751">MRPRRLIASATAIALLAVVLAGCVSRPTTPRAVAPQPHTAAPSTAVVTGFQPSWGDPVNLDASKTGMSTVAVSGIDIASDGASVTAPTPAVLAQLAHAHRLGLKAEVLLLNIDGGRFSDTVAAAMLGTAANRESAAASLAAVVKSGGWDGVMFDLESLSASEAPGLTAFAAALRRAVGPAVHLDAAIQPSTTPGGYLRQGYDVAGLLRSLDRLTVMAYDQHGTFDPTDPGPVGSLNWQKKVLDALLITAQPGQIDLGVAGYGYRWASDGTHTVGDHRARRLVEADGSIARFDQGTGEWTATLKDGQVFWWADTRSIALRVALAERLGLHGVAVWSLALSDPLTTQSLATPSPTATG</sequence>
<dbReference type="InterPro" id="IPR029070">
    <property type="entry name" value="Chitinase_insertion_sf"/>
</dbReference>
<accession>A0ABW0NNR4</accession>